<name>A0A017TFT4_9BACT</name>
<keyword evidence="3" id="KW-1185">Reference proteome</keyword>
<dbReference type="RefSeq" id="WP_156040534.1">
    <property type="nucleotide sequence ID" value="NZ_ASRX01000008.1"/>
</dbReference>
<feature type="region of interest" description="Disordered" evidence="1">
    <location>
        <begin position="43"/>
        <end position="107"/>
    </location>
</feature>
<proteinExistence type="predicted"/>
<dbReference type="EMBL" id="ASRX01000008">
    <property type="protein sequence ID" value="EYF07685.1"/>
    <property type="molecule type" value="Genomic_DNA"/>
</dbReference>
<feature type="compositionally biased region" description="Pro residues" evidence="1">
    <location>
        <begin position="84"/>
        <end position="107"/>
    </location>
</feature>
<evidence type="ECO:0000313" key="3">
    <source>
        <dbReference type="Proteomes" id="UP000019678"/>
    </source>
</evidence>
<reference evidence="2 3" key="1">
    <citation type="submission" date="2013-05" db="EMBL/GenBank/DDBJ databases">
        <title>Genome assembly of Chondromyces apiculatus DSM 436.</title>
        <authorList>
            <person name="Sharma G."/>
            <person name="Khatri I."/>
            <person name="Kaur C."/>
            <person name="Mayilraj S."/>
            <person name="Subramanian S."/>
        </authorList>
    </citation>
    <scope>NUCLEOTIDE SEQUENCE [LARGE SCALE GENOMIC DNA]</scope>
    <source>
        <strain evidence="2 3">DSM 436</strain>
    </source>
</reference>
<organism evidence="2 3">
    <name type="scientific">Chondromyces apiculatus DSM 436</name>
    <dbReference type="NCBI Taxonomy" id="1192034"/>
    <lineage>
        <taxon>Bacteria</taxon>
        <taxon>Pseudomonadati</taxon>
        <taxon>Myxococcota</taxon>
        <taxon>Polyangia</taxon>
        <taxon>Polyangiales</taxon>
        <taxon>Polyangiaceae</taxon>
        <taxon>Chondromyces</taxon>
    </lineage>
</organism>
<evidence type="ECO:0000313" key="2">
    <source>
        <dbReference type="EMBL" id="EYF07685.1"/>
    </source>
</evidence>
<dbReference type="Proteomes" id="UP000019678">
    <property type="component" value="Unassembled WGS sequence"/>
</dbReference>
<comment type="caution">
    <text evidence="2">The sequence shown here is derived from an EMBL/GenBank/DDBJ whole genome shotgun (WGS) entry which is preliminary data.</text>
</comment>
<evidence type="ECO:0000256" key="1">
    <source>
        <dbReference type="SAM" id="MobiDB-lite"/>
    </source>
</evidence>
<feature type="region of interest" description="Disordered" evidence="1">
    <location>
        <begin position="1"/>
        <end position="24"/>
    </location>
</feature>
<accession>A0A017TFT4</accession>
<dbReference type="AlphaFoldDB" id="A0A017TFT4"/>
<protein>
    <submittedName>
        <fullName evidence="2">Uncharacterized protein</fullName>
    </submittedName>
</protein>
<sequence length="107" mass="10764">MAKLSVLTRGPSNPLPERAPTFLPRLPPLVRRGAAALTTMALLGCGSGTPDAGSPDAVPEIKSPVPGNTAAPTPEPGPGDLVPPQAPSQVPPQPDLPPGEPPVPPRP</sequence>
<gene>
    <name evidence="2" type="ORF">CAP_8186</name>
</gene>